<sequence length="422" mass="46653">MKRAFSSKFVSLKLQMASALKKTSLGLFAAALSVSAFSACSSSPLPFLPPVATNSALRAYAPLYFGDLAVKFNNAYHALYADNEIAGHQDPQNPDKIFAKLISEAQKTIDIAIFDLEEPSAAEALIAARKRGVRVRVMTDSDNMSVSGKDGAPRPIHTAMRKVGIQIKGDNRRAFMHHKFMIIDGQHVITGSLNLTPYSMYRDNNNSIKITSPQLAANYQAEFNRLFVKGLLGPNDHQIPYPVVQVDGAVVQTFFSPKGGTKQAIMDALGKARKRIRFMAFSVTDEDLQKLLVKKHRDGVKIEGIFDGCMITQYSVYQDLLTKNIPVMIDGNQALLHSKVFIVDDQVVITGSYNFSKNAEERNNENTLIIRSPKVAQFYLAEFERLKQASLNNRVPPYDNRSCSSTESGNDTQLPPATQPGE</sequence>
<accession>A0A2M7G2N2</accession>
<evidence type="ECO:0000313" key="11">
    <source>
        <dbReference type="Proteomes" id="UP000231019"/>
    </source>
</evidence>
<dbReference type="SMART" id="SM00155">
    <property type="entry name" value="PLDc"/>
    <property type="match status" value="2"/>
</dbReference>
<comment type="caution">
    <text evidence="10">The sequence shown here is derived from an EMBL/GenBank/DDBJ whole genome shotgun (WGS) entry which is preliminary data.</text>
</comment>
<dbReference type="EMBL" id="PFFQ01000049">
    <property type="protein sequence ID" value="PIW15643.1"/>
    <property type="molecule type" value="Genomic_DNA"/>
</dbReference>
<feature type="chain" id="PRO_5014857047" description="phospholipase D" evidence="8">
    <location>
        <begin position="39"/>
        <end position="422"/>
    </location>
</feature>
<dbReference type="Proteomes" id="UP000231019">
    <property type="component" value="Unassembled WGS sequence"/>
</dbReference>
<name>A0A2M7G2N2_9BACT</name>
<dbReference type="Pfam" id="PF13091">
    <property type="entry name" value="PLDc_2"/>
    <property type="match status" value="2"/>
</dbReference>
<dbReference type="EC" id="3.1.4.4" evidence="3"/>
<dbReference type="Gene3D" id="3.30.870.10">
    <property type="entry name" value="Endonuclease Chain A"/>
    <property type="match status" value="2"/>
</dbReference>
<evidence type="ECO:0000256" key="6">
    <source>
        <dbReference type="ARBA" id="ARBA00023098"/>
    </source>
</evidence>
<keyword evidence="4" id="KW-0378">Hydrolase</keyword>
<organism evidence="10 11">
    <name type="scientific">bacterium (Candidatus Blackallbacteria) CG17_big_fil_post_rev_8_21_14_2_50_48_46</name>
    <dbReference type="NCBI Taxonomy" id="2014261"/>
    <lineage>
        <taxon>Bacteria</taxon>
        <taxon>Candidatus Blackallbacteria</taxon>
    </lineage>
</organism>
<dbReference type="SUPFAM" id="SSF56024">
    <property type="entry name" value="Phospholipase D/nuclease"/>
    <property type="match status" value="2"/>
</dbReference>
<evidence type="ECO:0000259" key="9">
    <source>
        <dbReference type="PROSITE" id="PS50035"/>
    </source>
</evidence>
<dbReference type="AlphaFoldDB" id="A0A2M7G2N2"/>
<evidence type="ECO:0000256" key="3">
    <source>
        <dbReference type="ARBA" id="ARBA00012027"/>
    </source>
</evidence>
<comment type="catalytic activity">
    <reaction evidence="1">
        <text>a 1,2-diacyl-sn-glycero-3-phosphocholine + H2O = a 1,2-diacyl-sn-glycero-3-phosphate + choline + H(+)</text>
        <dbReference type="Rhea" id="RHEA:14445"/>
        <dbReference type="ChEBI" id="CHEBI:15354"/>
        <dbReference type="ChEBI" id="CHEBI:15377"/>
        <dbReference type="ChEBI" id="CHEBI:15378"/>
        <dbReference type="ChEBI" id="CHEBI:57643"/>
        <dbReference type="ChEBI" id="CHEBI:58608"/>
        <dbReference type="EC" id="3.1.4.4"/>
    </reaction>
</comment>
<comment type="similarity">
    <text evidence="2">Belongs to the phospholipase D family.</text>
</comment>
<evidence type="ECO:0000256" key="5">
    <source>
        <dbReference type="ARBA" id="ARBA00022963"/>
    </source>
</evidence>
<dbReference type="GO" id="GO:0006793">
    <property type="term" value="P:phosphorus metabolic process"/>
    <property type="evidence" value="ECO:0007669"/>
    <property type="project" value="UniProtKB-ARBA"/>
</dbReference>
<evidence type="ECO:0000313" key="10">
    <source>
        <dbReference type="EMBL" id="PIW15643.1"/>
    </source>
</evidence>
<feature type="signal peptide" evidence="8">
    <location>
        <begin position="1"/>
        <end position="38"/>
    </location>
</feature>
<gene>
    <name evidence="10" type="ORF">COW36_16530</name>
</gene>
<dbReference type="PROSITE" id="PS50035">
    <property type="entry name" value="PLD"/>
    <property type="match status" value="2"/>
</dbReference>
<keyword evidence="5" id="KW-0442">Lipid degradation</keyword>
<feature type="domain" description="PLD phosphodiesterase" evidence="9">
    <location>
        <begin position="332"/>
        <end position="359"/>
    </location>
</feature>
<evidence type="ECO:0000256" key="7">
    <source>
        <dbReference type="SAM" id="MobiDB-lite"/>
    </source>
</evidence>
<keyword evidence="8" id="KW-0732">Signal</keyword>
<reference evidence="10 11" key="1">
    <citation type="submission" date="2017-09" db="EMBL/GenBank/DDBJ databases">
        <title>Depth-based differentiation of microbial function through sediment-hosted aquifers and enrichment of novel symbionts in the deep terrestrial subsurface.</title>
        <authorList>
            <person name="Probst A.J."/>
            <person name="Ladd B."/>
            <person name="Jarett J.K."/>
            <person name="Geller-Mcgrath D.E."/>
            <person name="Sieber C.M."/>
            <person name="Emerson J.B."/>
            <person name="Anantharaman K."/>
            <person name="Thomas B.C."/>
            <person name="Malmstrom R."/>
            <person name="Stieglmeier M."/>
            <person name="Klingl A."/>
            <person name="Woyke T."/>
            <person name="Ryan C.M."/>
            <person name="Banfield J.F."/>
        </authorList>
    </citation>
    <scope>NUCLEOTIDE SEQUENCE [LARGE SCALE GENOMIC DNA]</scope>
    <source>
        <strain evidence="10">CG17_big_fil_post_rev_8_21_14_2_50_48_46</strain>
    </source>
</reference>
<feature type="domain" description="PLD phosphodiesterase" evidence="9">
    <location>
        <begin position="172"/>
        <end position="199"/>
    </location>
</feature>
<dbReference type="GO" id="GO:0004630">
    <property type="term" value="F:phospholipase D activity"/>
    <property type="evidence" value="ECO:0007669"/>
    <property type="project" value="UniProtKB-EC"/>
</dbReference>
<dbReference type="GO" id="GO:0016891">
    <property type="term" value="F:RNA endonuclease activity producing 5'-phosphomonoesters, hydrolytic mechanism"/>
    <property type="evidence" value="ECO:0007669"/>
    <property type="project" value="TreeGrafter"/>
</dbReference>
<feature type="compositionally biased region" description="Polar residues" evidence="7">
    <location>
        <begin position="401"/>
        <end position="422"/>
    </location>
</feature>
<dbReference type="GO" id="GO:0016042">
    <property type="term" value="P:lipid catabolic process"/>
    <property type="evidence" value="ECO:0007669"/>
    <property type="project" value="UniProtKB-KW"/>
</dbReference>
<dbReference type="InterPro" id="IPR001736">
    <property type="entry name" value="PLipase_D/transphosphatidylase"/>
</dbReference>
<dbReference type="CDD" id="cd09116">
    <property type="entry name" value="PLDc_Nuc_like"/>
    <property type="match status" value="1"/>
</dbReference>
<feature type="region of interest" description="Disordered" evidence="7">
    <location>
        <begin position="394"/>
        <end position="422"/>
    </location>
</feature>
<protein>
    <recommendedName>
        <fullName evidence="3">phospholipase D</fullName>
        <ecNumber evidence="3">3.1.4.4</ecNumber>
    </recommendedName>
</protein>
<proteinExistence type="inferred from homology"/>
<keyword evidence="6" id="KW-0443">Lipid metabolism</keyword>
<evidence type="ECO:0000256" key="2">
    <source>
        <dbReference type="ARBA" id="ARBA00008664"/>
    </source>
</evidence>
<evidence type="ECO:0000256" key="8">
    <source>
        <dbReference type="SAM" id="SignalP"/>
    </source>
</evidence>
<dbReference type="PANTHER" id="PTHR43856:SF1">
    <property type="entry name" value="MITOCHONDRIAL CARDIOLIPIN HYDROLASE"/>
    <property type="match status" value="1"/>
</dbReference>
<evidence type="ECO:0000256" key="1">
    <source>
        <dbReference type="ARBA" id="ARBA00000798"/>
    </source>
</evidence>
<dbReference type="InterPro" id="IPR025202">
    <property type="entry name" value="PLD-like_dom"/>
</dbReference>
<dbReference type="PANTHER" id="PTHR43856">
    <property type="entry name" value="CARDIOLIPIN HYDROLASE"/>
    <property type="match status" value="1"/>
</dbReference>
<dbReference type="InterPro" id="IPR051406">
    <property type="entry name" value="PLD_domain"/>
</dbReference>
<evidence type="ECO:0000256" key="4">
    <source>
        <dbReference type="ARBA" id="ARBA00022801"/>
    </source>
</evidence>